<dbReference type="AlphaFoldDB" id="A0A1Q5TIT6"/>
<dbReference type="PROSITE" id="PS50217">
    <property type="entry name" value="BZIP"/>
    <property type="match status" value="1"/>
</dbReference>
<reference evidence="3 4" key="1">
    <citation type="submission" date="2016-10" db="EMBL/GenBank/DDBJ databases">
        <title>Genome sequence of the ascomycete fungus Penicillium subrubescens.</title>
        <authorList>
            <person name="De Vries R.P."/>
            <person name="Peng M."/>
            <person name="Dilokpimol A."/>
            <person name="Hilden K."/>
            <person name="Makela M.R."/>
            <person name="Grigoriev I."/>
            <person name="Riley R."/>
            <person name="Granchi Z."/>
        </authorList>
    </citation>
    <scope>NUCLEOTIDE SEQUENCE [LARGE SCALE GENOMIC DNA]</scope>
    <source>
        <strain evidence="3 4">CBS 132785</strain>
    </source>
</reference>
<dbReference type="InterPro" id="IPR046347">
    <property type="entry name" value="bZIP_sf"/>
</dbReference>
<gene>
    <name evidence="3" type="ORF">PENSUB_8009</name>
</gene>
<dbReference type="GO" id="GO:0003700">
    <property type="term" value="F:DNA-binding transcription factor activity"/>
    <property type="evidence" value="ECO:0007669"/>
    <property type="project" value="InterPro"/>
</dbReference>
<dbReference type="EMBL" id="MNBE01000650">
    <property type="protein sequence ID" value="OKP00143.1"/>
    <property type="molecule type" value="Genomic_DNA"/>
</dbReference>
<dbReference type="SMART" id="SM00338">
    <property type="entry name" value="BRLZ"/>
    <property type="match status" value="1"/>
</dbReference>
<dbReference type="Gene3D" id="1.20.5.170">
    <property type="match status" value="1"/>
</dbReference>
<keyword evidence="1" id="KW-0175">Coiled coil</keyword>
<dbReference type="Pfam" id="PF00170">
    <property type="entry name" value="bZIP_1"/>
    <property type="match status" value="1"/>
</dbReference>
<dbReference type="CDD" id="cd14688">
    <property type="entry name" value="bZIP_YAP"/>
    <property type="match status" value="1"/>
</dbReference>
<feature type="coiled-coil region" evidence="1">
    <location>
        <begin position="44"/>
        <end position="78"/>
    </location>
</feature>
<dbReference type="InterPro" id="IPR004827">
    <property type="entry name" value="bZIP"/>
</dbReference>
<proteinExistence type="predicted"/>
<dbReference type="STRING" id="1316194.A0A1Q5TIT6"/>
<organism evidence="3 4">
    <name type="scientific">Penicillium subrubescens</name>
    <dbReference type="NCBI Taxonomy" id="1316194"/>
    <lineage>
        <taxon>Eukaryota</taxon>
        <taxon>Fungi</taxon>
        <taxon>Dikarya</taxon>
        <taxon>Ascomycota</taxon>
        <taxon>Pezizomycotina</taxon>
        <taxon>Eurotiomycetes</taxon>
        <taxon>Eurotiomycetidae</taxon>
        <taxon>Eurotiales</taxon>
        <taxon>Aspergillaceae</taxon>
        <taxon>Penicillium</taxon>
    </lineage>
</organism>
<evidence type="ECO:0000259" key="2">
    <source>
        <dbReference type="PROSITE" id="PS50217"/>
    </source>
</evidence>
<feature type="domain" description="BZIP" evidence="2">
    <location>
        <begin position="26"/>
        <end position="79"/>
    </location>
</feature>
<comment type="caution">
    <text evidence="3">The sequence shown here is derived from an EMBL/GenBank/DDBJ whole genome shotgun (WGS) entry which is preliminary data.</text>
</comment>
<protein>
    <recommendedName>
        <fullName evidence="2">BZIP domain-containing protein</fullName>
    </recommendedName>
</protein>
<evidence type="ECO:0000313" key="3">
    <source>
        <dbReference type="EMBL" id="OKP00143.1"/>
    </source>
</evidence>
<dbReference type="Proteomes" id="UP000186955">
    <property type="component" value="Unassembled WGS sequence"/>
</dbReference>
<dbReference type="SUPFAM" id="SSF57959">
    <property type="entry name" value="Leucine zipper domain"/>
    <property type="match status" value="1"/>
</dbReference>
<evidence type="ECO:0000313" key="4">
    <source>
        <dbReference type="Proteomes" id="UP000186955"/>
    </source>
</evidence>
<keyword evidence="4" id="KW-1185">Reference proteome</keyword>
<evidence type="ECO:0000256" key="1">
    <source>
        <dbReference type="SAM" id="Coils"/>
    </source>
</evidence>
<accession>A0A1Q5TIT6</accession>
<name>A0A1Q5TIT6_9EURO</name>
<sequence>MEDYWGSQSASFFGMQFKSGEMPVFGPRTMRRRMQNRDAQRRFRGRKEERYQTLQQRSSELEAKCQELSERFNQKSEEVCKIIKEKEALTSEIHGLRKRWRLMLMLLRLPNRLELLSGLLGGDSFSITGPSLCSSSSLSAVKTQPLDLPLEDLFGCLQELLLPHETPDSSSPLRSAT</sequence>
<dbReference type="PROSITE" id="PS00036">
    <property type="entry name" value="BZIP_BASIC"/>
    <property type="match status" value="1"/>
</dbReference>